<feature type="domain" description="Adenylyl/Guanylyl and SMODS C-terminal sensor" evidence="2">
    <location>
        <begin position="295"/>
        <end position="420"/>
    </location>
</feature>
<dbReference type="AlphaFoldDB" id="A0AAW3WIQ0"/>
<accession>A0AAW3WIQ0</accession>
<dbReference type="Gene3D" id="3.30.460.10">
    <property type="entry name" value="Beta Polymerase, domain 2"/>
    <property type="match status" value="1"/>
</dbReference>
<dbReference type="SUPFAM" id="SSF81301">
    <property type="entry name" value="Nucleotidyltransferase"/>
    <property type="match status" value="1"/>
</dbReference>
<evidence type="ECO:0000313" key="4">
    <source>
        <dbReference type="Proteomes" id="UP000659084"/>
    </source>
</evidence>
<evidence type="ECO:0000256" key="1">
    <source>
        <dbReference type="ARBA" id="ARBA00023118"/>
    </source>
</evidence>
<dbReference type="EMBL" id="JACNYO010000001">
    <property type="protein sequence ID" value="MBC3210694.1"/>
    <property type="molecule type" value="Genomic_DNA"/>
</dbReference>
<name>A0AAW3WIQ0_SERFO</name>
<keyword evidence="1" id="KW-0051">Antiviral defense</keyword>
<dbReference type="GO" id="GO:0016779">
    <property type="term" value="F:nucleotidyltransferase activity"/>
    <property type="evidence" value="ECO:0007669"/>
    <property type="project" value="InterPro"/>
</dbReference>
<dbReference type="InterPro" id="IPR043519">
    <property type="entry name" value="NT_sf"/>
</dbReference>
<proteinExistence type="predicted"/>
<protein>
    <submittedName>
        <fullName evidence="3">Nucleotidyltransferase</fullName>
    </submittedName>
</protein>
<dbReference type="Pfam" id="PF18134">
    <property type="entry name" value="AGS_C"/>
    <property type="match status" value="1"/>
</dbReference>
<dbReference type="GO" id="GO:0051607">
    <property type="term" value="P:defense response to virus"/>
    <property type="evidence" value="ECO:0007669"/>
    <property type="project" value="UniProtKB-KW"/>
</dbReference>
<organism evidence="3 4">
    <name type="scientific">Serratia fonticola</name>
    <dbReference type="NCBI Taxonomy" id="47917"/>
    <lineage>
        <taxon>Bacteria</taxon>
        <taxon>Pseudomonadati</taxon>
        <taxon>Pseudomonadota</taxon>
        <taxon>Gammaproteobacteria</taxon>
        <taxon>Enterobacterales</taxon>
        <taxon>Yersiniaceae</taxon>
        <taxon>Serratia</taxon>
    </lineage>
</organism>
<evidence type="ECO:0000259" key="2">
    <source>
        <dbReference type="Pfam" id="PF18134"/>
    </source>
</evidence>
<dbReference type="Proteomes" id="UP000659084">
    <property type="component" value="Unassembled WGS sequence"/>
</dbReference>
<dbReference type="InterPro" id="IPR006116">
    <property type="entry name" value="NT_2-5OAS_ClassI-CCAase"/>
</dbReference>
<dbReference type="InterPro" id="IPR040511">
    <property type="entry name" value="AGS_C"/>
</dbReference>
<sequence>MSTSADFKTLVDNIKIDNAGQISKRYGRITKSLNQYFYNIDSKVANSLQVGSYGRFTGIRGISDLDMLYFLPATEWSRFRDRQSYLLQVVKTEIKKAYKNTDVRGDGQVVVVKFKNQEIEVVPVFCNEDGTFKYPDTHDGGSWKVCNPRAEMASFRELNDDRKGHLRRLSKMIRAWKARHEVEISGFLIDTLSYKFFSNLEEYDDKSFKSYDQLTLDFFTFLVNEGDREFYYAPGSRSRVTVKKSFNKVAKLTKEYCEEALSATSENSRNIAWKKIFGRPFPNSETKSFSGLNISEEYIEDQYEMNLYGHVSIECEIRKNNLLEALLSNLLGEGNEINGNRKLRFYVDEINVPHPYEIKWKIKNVGEEAERLGNLRGGILDDEGGSERFETAEFSGPHFVECYVIFDNQVVARDRIDVPIHN</sequence>
<dbReference type="KEGG" id="sfg:AV650_21585"/>
<dbReference type="CDD" id="cd05400">
    <property type="entry name" value="NT_2-5OAS_ClassI-CCAase"/>
    <property type="match status" value="1"/>
</dbReference>
<dbReference type="Pfam" id="PF18144">
    <property type="entry name" value="SMODS"/>
    <property type="match status" value="1"/>
</dbReference>
<reference evidence="3" key="1">
    <citation type="submission" date="2020-08" db="EMBL/GenBank/DDBJ databases">
        <title>Food and environmental bacterial isolates.</title>
        <authorList>
            <person name="Richter L."/>
            <person name="Du Plessis E.M."/>
            <person name="Duvenage S."/>
            <person name="Allam M."/>
            <person name="Korsten L."/>
        </authorList>
    </citation>
    <scope>NUCLEOTIDE SEQUENCE</scope>
    <source>
        <strain evidence="3">UPMP2127</strain>
    </source>
</reference>
<evidence type="ECO:0000313" key="3">
    <source>
        <dbReference type="EMBL" id="MBC3210694.1"/>
    </source>
</evidence>
<gene>
    <name evidence="3" type="ORF">H8J20_00950</name>
</gene>
<comment type="caution">
    <text evidence="3">The sequence shown here is derived from an EMBL/GenBank/DDBJ whole genome shotgun (WGS) entry which is preliminary data.</text>
</comment>
<dbReference type="RefSeq" id="WP_059201320.1">
    <property type="nucleotide sequence ID" value="NZ_JACBIV010000002.1"/>
</dbReference>